<dbReference type="SUPFAM" id="SSF50494">
    <property type="entry name" value="Trypsin-like serine proteases"/>
    <property type="match status" value="1"/>
</dbReference>
<gene>
    <name evidence="2" type="ORF">EJB05_32149</name>
</gene>
<reference evidence="2 3" key="1">
    <citation type="journal article" date="2019" name="Sci. Rep.">
        <title>A high-quality genome of Eragrostis curvula grass provides insights into Poaceae evolution and supports new strategies to enhance forage quality.</title>
        <authorList>
            <person name="Carballo J."/>
            <person name="Santos B.A.C.M."/>
            <person name="Zappacosta D."/>
            <person name="Garbus I."/>
            <person name="Selva J.P."/>
            <person name="Gallo C.A."/>
            <person name="Diaz A."/>
            <person name="Albertini E."/>
            <person name="Caccamo M."/>
            <person name="Echenique V."/>
        </authorList>
    </citation>
    <scope>NUCLEOTIDE SEQUENCE [LARGE SCALE GENOMIC DNA]</scope>
    <source>
        <strain evidence="3">cv. Victoria</strain>
        <tissue evidence="2">Leaf</tissue>
    </source>
</reference>
<dbReference type="Gramene" id="TVU22452">
    <property type="protein sequence ID" value="TVU22452"/>
    <property type="gene ID" value="EJB05_32149"/>
</dbReference>
<proteinExistence type="predicted"/>
<evidence type="ECO:0000256" key="1">
    <source>
        <dbReference type="SAM" id="MobiDB-lite"/>
    </source>
</evidence>
<feature type="region of interest" description="Disordered" evidence="1">
    <location>
        <begin position="1"/>
        <end position="67"/>
    </location>
</feature>
<dbReference type="PANTHER" id="PTHR47389">
    <property type="entry name" value="OS09G0436400 PROTEIN"/>
    <property type="match status" value="1"/>
</dbReference>
<dbReference type="EMBL" id="RWGY01000026">
    <property type="protein sequence ID" value="TVU22452.1"/>
    <property type="molecule type" value="Genomic_DNA"/>
</dbReference>
<evidence type="ECO:0000313" key="3">
    <source>
        <dbReference type="Proteomes" id="UP000324897"/>
    </source>
</evidence>
<dbReference type="InterPro" id="IPR009003">
    <property type="entry name" value="Peptidase_S1_PA"/>
</dbReference>
<dbReference type="Pfam" id="PF13365">
    <property type="entry name" value="Trypsin_2"/>
    <property type="match status" value="1"/>
</dbReference>
<evidence type="ECO:0000313" key="2">
    <source>
        <dbReference type="EMBL" id="TVU22452.1"/>
    </source>
</evidence>
<dbReference type="PANTHER" id="PTHR47389:SF6">
    <property type="entry name" value="OS09G0436300 PROTEIN"/>
    <property type="match status" value="1"/>
</dbReference>
<feature type="non-terminal residue" evidence="2">
    <location>
        <position position="1"/>
    </location>
</feature>
<dbReference type="AlphaFoldDB" id="A0A5J9UFQ3"/>
<dbReference type="Gene3D" id="2.40.10.120">
    <property type="match status" value="1"/>
</dbReference>
<dbReference type="OrthoDB" id="654694at2759"/>
<feature type="compositionally biased region" description="Basic and acidic residues" evidence="1">
    <location>
        <begin position="42"/>
        <end position="62"/>
    </location>
</feature>
<sequence length="434" mass="48111">MNFAVKEIKKKTARIPTSPPGAADAPGAMKKTSRRRKGKSQIPHELKHEGNRSGSYSDRRACWSDSEGPPSKLVKYNSEIVGNFTKEGLEGFESVFRIRTSVVLLIATAEGGYMFCSGTVVDHVGSKTWILTSAALVRKPGTQLEAYEQGAIKIEVVLHNQQTVEGSLEMCNLHYNIAIVTIKSSESQIYLPAIALSDLPDHYSLQPRPVVALGRGFESKAFLMRYGVLVRKSSELDCSELLICTCDVSLDFIGGPIMDSEKRFLGISYSYDETTPFLPVEIAARCLKYYKKSKTLPRLRIRGQALHTLDLYVLESIRCKFVGPPSGILVNKICDSSKEHYGGIEAGDIISQLDGVNLYSVVQFTILLLDKLEAATGTLNTVTLQAVVQRPEDKTTFVANLNVQEIVADECDKSFQNRWLWSKPIYCPDVSERV</sequence>
<name>A0A5J9UFQ3_9POAL</name>
<keyword evidence="3" id="KW-1185">Reference proteome</keyword>
<dbReference type="Proteomes" id="UP000324897">
    <property type="component" value="Unassembled WGS sequence"/>
</dbReference>
<evidence type="ECO:0008006" key="4">
    <source>
        <dbReference type="Google" id="ProtNLM"/>
    </source>
</evidence>
<protein>
    <recommendedName>
        <fullName evidence="4">PDZ domain-containing protein</fullName>
    </recommendedName>
</protein>
<organism evidence="2 3">
    <name type="scientific">Eragrostis curvula</name>
    <name type="common">weeping love grass</name>
    <dbReference type="NCBI Taxonomy" id="38414"/>
    <lineage>
        <taxon>Eukaryota</taxon>
        <taxon>Viridiplantae</taxon>
        <taxon>Streptophyta</taxon>
        <taxon>Embryophyta</taxon>
        <taxon>Tracheophyta</taxon>
        <taxon>Spermatophyta</taxon>
        <taxon>Magnoliopsida</taxon>
        <taxon>Liliopsida</taxon>
        <taxon>Poales</taxon>
        <taxon>Poaceae</taxon>
        <taxon>PACMAD clade</taxon>
        <taxon>Chloridoideae</taxon>
        <taxon>Eragrostideae</taxon>
        <taxon>Eragrostidinae</taxon>
        <taxon>Eragrostis</taxon>
    </lineage>
</organism>
<comment type="caution">
    <text evidence="2">The sequence shown here is derived from an EMBL/GenBank/DDBJ whole genome shotgun (WGS) entry which is preliminary data.</text>
</comment>
<accession>A0A5J9UFQ3</accession>